<dbReference type="SUPFAM" id="SSF51735">
    <property type="entry name" value="NAD(P)-binding Rossmann-fold domains"/>
    <property type="match status" value="1"/>
</dbReference>
<dbReference type="RefSeq" id="WP_149356374.1">
    <property type="nucleotide sequence ID" value="NZ_BKBW01000007.1"/>
</dbReference>
<keyword evidence="2" id="KW-0503">Monooxygenase</keyword>
<dbReference type="NCBIfam" id="NF040505">
    <property type="entry name" value="ArsO_flavin_mono"/>
    <property type="match status" value="1"/>
</dbReference>
<proteinExistence type="predicted"/>
<evidence type="ECO:0000256" key="1">
    <source>
        <dbReference type="ARBA" id="ARBA00023002"/>
    </source>
</evidence>
<dbReference type="GO" id="GO:0004497">
    <property type="term" value="F:monooxygenase activity"/>
    <property type="evidence" value="ECO:0007669"/>
    <property type="project" value="UniProtKB-KW"/>
</dbReference>
<dbReference type="InterPro" id="IPR036188">
    <property type="entry name" value="FAD/NAD-bd_sf"/>
</dbReference>
<dbReference type="Proteomes" id="UP000323105">
    <property type="component" value="Unassembled WGS sequence"/>
</dbReference>
<organism evidence="2 3">
    <name type="scientific">Comamonas testosteroni</name>
    <name type="common">Pseudomonas testosteroni</name>
    <dbReference type="NCBI Taxonomy" id="285"/>
    <lineage>
        <taxon>Bacteria</taxon>
        <taxon>Pseudomonadati</taxon>
        <taxon>Pseudomonadota</taxon>
        <taxon>Betaproteobacteria</taxon>
        <taxon>Burkholderiales</taxon>
        <taxon>Comamonadaceae</taxon>
        <taxon>Comamonas</taxon>
    </lineage>
</organism>
<evidence type="ECO:0000313" key="2">
    <source>
        <dbReference type="EMBL" id="GEQ76698.1"/>
    </source>
</evidence>
<dbReference type="InterPro" id="IPR036291">
    <property type="entry name" value="NAD(P)-bd_dom_sf"/>
</dbReference>
<dbReference type="PANTHER" id="PTHR43539">
    <property type="entry name" value="FLAVIN-BINDING MONOOXYGENASE-LIKE PROTEIN (AFU_ORTHOLOGUE AFUA_4G09220)"/>
    <property type="match status" value="1"/>
</dbReference>
<dbReference type="PRINTS" id="PR00368">
    <property type="entry name" value="FADPNR"/>
</dbReference>
<dbReference type="AlphaFoldDB" id="A0A5A7MFQ0"/>
<evidence type="ECO:0000313" key="3">
    <source>
        <dbReference type="Proteomes" id="UP000323105"/>
    </source>
</evidence>
<protein>
    <submittedName>
        <fullName evidence="2">Monooxygenase</fullName>
    </submittedName>
</protein>
<sequence>MSFHDVIIVGAGQAGLSVAYFLRRTNLSVLLLDAEEAGGGAWQHGWDSLRLFSPASWSSIAGWPMPASGEQYPSRDHVVDYLRKYEERYELKIERPVRVTGIESTEQGFQVNAGARSWQSRAVVFATGTWRNPFVPNVEGLTSFKGQQLHSAQYVSPEPFKGKRVMVVGGGNSGAQILAEVSLVAQSTTWVTLEPPAFLPDEVDGRVLFERATARWQALQEGKDPENLPGGFGDIVMVPPVLDARQRGVLHSVGSFEKLTADGAQWGDGSTKPFDAIIWCTGFRPALQPLETLGVVNESRVAVDGTQVRGVPGLWLVGYGEWTGPASATLIGVMRTARSSALEIEQFLSTVTN</sequence>
<dbReference type="GO" id="GO:0050660">
    <property type="term" value="F:flavin adenine dinucleotide binding"/>
    <property type="evidence" value="ECO:0007669"/>
    <property type="project" value="TreeGrafter"/>
</dbReference>
<comment type="caution">
    <text evidence="2">The sequence shown here is derived from an EMBL/GenBank/DDBJ whole genome shotgun (WGS) entry which is preliminary data.</text>
</comment>
<name>A0A5A7MFQ0_COMTE</name>
<dbReference type="EMBL" id="BKBW01000007">
    <property type="protein sequence ID" value="GEQ76698.1"/>
    <property type="molecule type" value="Genomic_DNA"/>
</dbReference>
<keyword evidence="1" id="KW-0560">Oxidoreductase</keyword>
<dbReference type="PRINTS" id="PR00469">
    <property type="entry name" value="PNDRDTASEII"/>
</dbReference>
<gene>
    <name evidence="2" type="ORF">CTTA_3703</name>
</gene>
<dbReference type="PANTHER" id="PTHR43539:SF78">
    <property type="entry name" value="FLAVIN-CONTAINING MONOOXYGENASE"/>
    <property type="match status" value="1"/>
</dbReference>
<dbReference type="InterPro" id="IPR050982">
    <property type="entry name" value="Auxin_biosynth/cation_transpt"/>
</dbReference>
<accession>A0A5A7MFQ0</accession>
<dbReference type="Gene3D" id="3.50.50.60">
    <property type="entry name" value="FAD/NAD(P)-binding domain"/>
    <property type="match status" value="1"/>
</dbReference>
<dbReference type="SUPFAM" id="SSF51905">
    <property type="entry name" value="FAD/NAD(P)-binding domain"/>
    <property type="match status" value="1"/>
</dbReference>
<reference evidence="2 3" key="1">
    <citation type="journal article" date="2019" name="Microbiol. Resour. Announc.">
        <title>Draft Genome Sequence of Comamonas testosteroni TA441, a Bacterium That Has a Cryptic Phenol Degradation Gene Cluster.</title>
        <authorList>
            <person name="Arai H."/>
            <person name="Ishii M."/>
        </authorList>
    </citation>
    <scope>NUCLEOTIDE SEQUENCE [LARGE SCALE GENOMIC DNA]</scope>
    <source>
        <strain evidence="2 3">TA441</strain>
    </source>
</reference>
<dbReference type="Pfam" id="PF13738">
    <property type="entry name" value="Pyr_redox_3"/>
    <property type="match status" value="1"/>
</dbReference>